<feature type="domain" description="MmgE/PrpD N-terminal" evidence="2">
    <location>
        <begin position="8"/>
        <end position="239"/>
    </location>
</feature>
<evidence type="ECO:0000259" key="2">
    <source>
        <dbReference type="Pfam" id="PF03972"/>
    </source>
</evidence>
<dbReference type="GeneID" id="55583925"/>
<dbReference type="EC" id="4.2.1.79" evidence="4"/>
<dbReference type="InterPro" id="IPR036148">
    <property type="entry name" value="MmgE/PrpD_sf"/>
</dbReference>
<dbReference type="Pfam" id="PF19305">
    <property type="entry name" value="MmgE_PrpD_C"/>
    <property type="match status" value="1"/>
</dbReference>
<dbReference type="Pfam" id="PF03972">
    <property type="entry name" value="MmgE_PrpD_N"/>
    <property type="match status" value="1"/>
</dbReference>
<dbReference type="OrthoDB" id="43639at2157"/>
<organism evidence="4 5">
    <name type="scientific">Conexivisphaera calida</name>
    <dbReference type="NCBI Taxonomy" id="1874277"/>
    <lineage>
        <taxon>Archaea</taxon>
        <taxon>Nitrososphaerota</taxon>
        <taxon>Conexivisphaeria</taxon>
        <taxon>Conexivisphaerales</taxon>
        <taxon>Conexivisphaeraceae</taxon>
        <taxon>Conexivisphaera</taxon>
    </lineage>
</organism>
<evidence type="ECO:0000313" key="5">
    <source>
        <dbReference type="Proteomes" id="UP000509448"/>
    </source>
</evidence>
<dbReference type="InterPro" id="IPR045337">
    <property type="entry name" value="MmgE_PrpD_C"/>
</dbReference>
<dbReference type="InterPro" id="IPR042183">
    <property type="entry name" value="MmgE/PrpD_sf_1"/>
</dbReference>
<dbReference type="EMBL" id="AP018732">
    <property type="protein sequence ID" value="BBE41512.1"/>
    <property type="molecule type" value="Genomic_DNA"/>
</dbReference>
<keyword evidence="5" id="KW-1185">Reference proteome</keyword>
<dbReference type="Proteomes" id="UP000509448">
    <property type="component" value="Chromosome"/>
</dbReference>
<name>A0A4P2VCK4_9ARCH</name>
<dbReference type="PANTHER" id="PTHR16943:SF8">
    <property type="entry name" value="2-METHYLCITRATE DEHYDRATASE"/>
    <property type="match status" value="1"/>
</dbReference>
<dbReference type="Gene3D" id="1.10.4100.10">
    <property type="entry name" value="2-methylcitrate dehydratase PrpD"/>
    <property type="match status" value="1"/>
</dbReference>
<accession>A0A4P2VCK4</accession>
<dbReference type="PANTHER" id="PTHR16943">
    <property type="entry name" value="2-METHYLCITRATE DEHYDRATASE-RELATED"/>
    <property type="match status" value="1"/>
</dbReference>
<sequence>MEEISDLIADYVQEVEYEKLPREVVHEVERRVVDALANAAYSSRATAAGTLRAVGSYLTGDYRTVDGDAFSPDYAAFYNTFLIRYLDFNDTYLSREPLHPSDMLGGLLAVGAAMGSTGRRLVEAAAVGYEIGVRLCDYSSLRARGFDHVLFLGVAEAAAISKLMGLDRVRTKNAISLSLVPNVALRETRSGALSMWKAGAAADASRNATFAAILAKEGVTGPALPFSGRMGLVNVVLKDVDEKAFKDLGEPRGILRTHIKEYPAEYHAQAAIEAALSMDLEGEVEEVIVETYEAAKTILADDPSKWAPENRETADHSLPFMVSVALVKRRFWLDSYDLIGDPTVRRVMSKVKVVEKEEFTLMYPKKLPVRIRVKTERGTYESYLELPRGHADRPMSDAELIEKARDLGLHDDSINAALSARSLGVRDLVV</sequence>
<dbReference type="GO" id="GO:0047547">
    <property type="term" value="F:2-methylcitrate dehydratase activity"/>
    <property type="evidence" value="ECO:0007669"/>
    <property type="project" value="UniProtKB-EC"/>
</dbReference>
<dbReference type="InterPro" id="IPR005656">
    <property type="entry name" value="MmgE_PrpD"/>
</dbReference>
<protein>
    <submittedName>
        <fullName evidence="4">2-methylcitrate dehydratase</fullName>
        <ecNumber evidence="4">4.2.1.79</ecNumber>
    </submittedName>
</protein>
<dbReference type="KEGG" id="ccai:NAS2_0105"/>
<reference evidence="4 5" key="1">
    <citation type="journal article" date="2019" name="ISME J.">
        <title>Isolation and characterization of a thermophilic sulfur- and iron-reducing thaumarchaeote from a terrestrial acidic hot spring.</title>
        <authorList>
            <person name="Kato S."/>
            <person name="Itoh T."/>
            <person name="Yuki M."/>
            <person name="Nagamori M."/>
            <person name="Ohnishi M."/>
            <person name="Uematsu K."/>
            <person name="Suzuki K."/>
            <person name="Takashina T."/>
            <person name="Ohkuma M."/>
        </authorList>
    </citation>
    <scope>NUCLEOTIDE SEQUENCE [LARGE SCALE GENOMIC DNA]</scope>
    <source>
        <strain evidence="4 5">NAS-02</strain>
    </source>
</reference>
<evidence type="ECO:0000256" key="1">
    <source>
        <dbReference type="ARBA" id="ARBA00006174"/>
    </source>
</evidence>
<dbReference type="InterPro" id="IPR042188">
    <property type="entry name" value="MmgE/PrpD_sf_2"/>
</dbReference>
<feature type="domain" description="MmgE/PrpD C-terminal" evidence="3">
    <location>
        <begin position="262"/>
        <end position="407"/>
    </location>
</feature>
<proteinExistence type="inferred from homology"/>
<dbReference type="RefSeq" id="WP_174447855.1">
    <property type="nucleotide sequence ID" value="NZ_AP018732.1"/>
</dbReference>
<dbReference type="InterPro" id="IPR045336">
    <property type="entry name" value="MmgE_PrpD_N"/>
</dbReference>
<evidence type="ECO:0000313" key="4">
    <source>
        <dbReference type="EMBL" id="BBE41512.1"/>
    </source>
</evidence>
<gene>
    <name evidence="4" type="ORF">NAS2_0105</name>
</gene>
<evidence type="ECO:0000259" key="3">
    <source>
        <dbReference type="Pfam" id="PF19305"/>
    </source>
</evidence>
<dbReference type="Gene3D" id="3.30.1330.120">
    <property type="entry name" value="2-methylcitrate dehydratase PrpD"/>
    <property type="match status" value="1"/>
</dbReference>
<dbReference type="SUPFAM" id="SSF103378">
    <property type="entry name" value="2-methylcitrate dehydratase PrpD"/>
    <property type="match status" value="1"/>
</dbReference>
<comment type="similarity">
    <text evidence="1">Belongs to the PrpD family.</text>
</comment>
<keyword evidence="4" id="KW-0456">Lyase</keyword>
<dbReference type="AlphaFoldDB" id="A0A4P2VCK4"/>